<dbReference type="EMBL" id="QKWJ01000030">
    <property type="protein sequence ID" value="RDK08114.1"/>
    <property type="molecule type" value="Genomic_DNA"/>
</dbReference>
<dbReference type="PANTHER" id="PTHR42928">
    <property type="entry name" value="TRICARBOXYLATE-BINDING PROTEIN"/>
    <property type="match status" value="1"/>
</dbReference>
<dbReference type="AlphaFoldDB" id="A0A370NRA5"/>
<name>A0A370NRA5_9BURK</name>
<dbReference type="PIRSF" id="PIRSF017082">
    <property type="entry name" value="YflP"/>
    <property type="match status" value="1"/>
</dbReference>
<proteinExistence type="inferred from homology"/>
<protein>
    <recommendedName>
        <fullName evidence="4">Tripartite tricarboxylate transporter substrate binding protein</fullName>
    </recommendedName>
</protein>
<dbReference type="SUPFAM" id="SSF53850">
    <property type="entry name" value="Periplasmic binding protein-like II"/>
    <property type="match status" value="1"/>
</dbReference>
<sequence length="326" mass="35527">MEIKMNITRRRLIAAAGILASSHVFGQKSDDARIVVPVGPGGQMDDLGRMIAQGLASAQKRSFIVENRGGAAGQIAATATARSAGDPNTMFLASMGIMAVAPHLYPNLPYDVQRDFTPISLCALAPSALIVNPSVVPARTVQEFVQWARKQKDPIPYGSYGSGSVAHIAAEMFKNAASVQMTQVPYRDVPRIQADLVKGDIPLVFDAPSGYVGYEKDNRLRILAITSKARSPAFPALPTMDRSGFPGFDFSNWYALFMPRNVPTAAVAQMRISLRAILNSSRIREHFLPTGLEVPGIGAEDFPAFYGREFARWQAFIRQNDIRITT</sequence>
<evidence type="ECO:0000313" key="3">
    <source>
        <dbReference type="Proteomes" id="UP000255165"/>
    </source>
</evidence>
<keyword evidence="3" id="KW-1185">Reference proteome</keyword>
<comment type="similarity">
    <text evidence="1">Belongs to the UPF0065 (bug) family.</text>
</comment>
<comment type="caution">
    <text evidence="2">The sequence shown here is derived from an EMBL/GenBank/DDBJ whole genome shotgun (WGS) entry which is preliminary data.</text>
</comment>
<reference evidence="3" key="1">
    <citation type="submission" date="2018-06" db="EMBL/GenBank/DDBJ databases">
        <authorList>
            <person name="Feng T."/>
            <person name="Jeon C.O."/>
        </authorList>
    </citation>
    <scope>NUCLEOTIDE SEQUENCE [LARGE SCALE GENOMIC DNA]</scope>
    <source>
        <strain evidence="3">S23</strain>
    </source>
</reference>
<evidence type="ECO:0000313" key="2">
    <source>
        <dbReference type="EMBL" id="RDK08114.1"/>
    </source>
</evidence>
<dbReference type="Gene3D" id="3.40.190.10">
    <property type="entry name" value="Periplasmic binding protein-like II"/>
    <property type="match status" value="1"/>
</dbReference>
<dbReference type="InterPro" id="IPR005064">
    <property type="entry name" value="BUG"/>
</dbReference>
<dbReference type="Pfam" id="PF03401">
    <property type="entry name" value="TctC"/>
    <property type="match status" value="1"/>
</dbReference>
<dbReference type="PANTHER" id="PTHR42928:SF5">
    <property type="entry name" value="BLR1237 PROTEIN"/>
    <property type="match status" value="1"/>
</dbReference>
<organism evidence="2 3">
    <name type="scientific">Cupriavidus lacunae</name>
    <dbReference type="NCBI Taxonomy" id="2666307"/>
    <lineage>
        <taxon>Bacteria</taxon>
        <taxon>Pseudomonadati</taxon>
        <taxon>Pseudomonadota</taxon>
        <taxon>Betaproteobacteria</taxon>
        <taxon>Burkholderiales</taxon>
        <taxon>Burkholderiaceae</taxon>
        <taxon>Cupriavidus</taxon>
    </lineage>
</organism>
<dbReference type="InterPro" id="IPR042100">
    <property type="entry name" value="Bug_dom1"/>
</dbReference>
<gene>
    <name evidence="2" type="ORF">DN412_22365</name>
</gene>
<accession>A0A370NRA5</accession>
<evidence type="ECO:0008006" key="4">
    <source>
        <dbReference type="Google" id="ProtNLM"/>
    </source>
</evidence>
<dbReference type="Gene3D" id="3.40.190.150">
    <property type="entry name" value="Bordetella uptake gene, domain 1"/>
    <property type="match status" value="1"/>
</dbReference>
<dbReference type="Proteomes" id="UP000255165">
    <property type="component" value="Unassembled WGS sequence"/>
</dbReference>
<evidence type="ECO:0000256" key="1">
    <source>
        <dbReference type="ARBA" id="ARBA00006987"/>
    </source>
</evidence>